<accession>A0A841J664</accession>
<dbReference type="Pfam" id="PF21347">
    <property type="entry name" value="DUF3108_like"/>
    <property type="match status" value="1"/>
</dbReference>
<dbReference type="EMBL" id="JACHCA010000001">
    <property type="protein sequence ID" value="MBB6126274.1"/>
    <property type="molecule type" value="Genomic_DNA"/>
</dbReference>
<evidence type="ECO:0000313" key="3">
    <source>
        <dbReference type="EMBL" id="MBB6126274.1"/>
    </source>
</evidence>
<dbReference type="Proteomes" id="UP000548326">
    <property type="component" value="Unassembled WGS sequence"/>
</dbReference>
<dbReference type="Gene3D" id="2.40.360.20">
    <property type="match status" value="1"/>
</dbReference>
<sequence>MLKSSMRGIITIITLLFLGSQLADAQNCGQFVGAISGKKLTYVNLDTKGNSLGKITYTATKKNATTVIVHADFVDKDGKPGPSGDTEMICDGDAIKVDMKSFVPASSMKQYNNMQITGDVKYMAYPLNLSVGQKLDDGSVTLDIGNGGQSMTAMQMDIINRMVEKEENVTTNAGTFDCYKITYDSTVKIKMMGIGIPLHIKVAEWFSPKMGRFVKSETYDKKSKLKGTMVLDAIN</sequence>
<gene>
    <name evidence="3" type="ORF">HDF22_000375</name>
</gene>
<dbReference type="AlphaFoldDB" id="A0A841J664"/>
<dbReference type="RefSeq" id="WP_183585260.1">
    <property type="nucleotide sequence ID" value="NZ_JACHCA010000001.1"/>
</dbReference>
<evidence type="ECO:0000313" key="4">
    <source>
        <dbReference type="Proteomes" id="UP000548326"/>
    </source>
</evidence>
<organism evidence="3 4">
    <name type="scientific">Mucilaginibacter lappiensis</name>
    <dbReference type="NCBI Taxonomy" id="354630"/>
    <lineage>
        <taxon>Bacteria</taxon>
        <taxon>Pseudomonadati</taxon>
        <taxon>Bacteroidota</taxon>
        <taxon>Sphingobacteriia</taxon>
        <taxon>Sphingobacteriales</taxon>
        <taxon>Sphingobacteriaceae</taxon>
        <taxon>Mucilaginibacter</taxon>
    </lineage>
</organism>
<protein>
    <recommendedName>
        <fullName evidence="2">DUF3108 domain-containing protein</fullName>
    </recommendedName>
</protein>
<evidence type="ECO:0000259" key="2">
    <source>
        <dbReference type="Pfam" id="PF21347"/>
    </source>
</evidence>
<feature type="signal peptide" evidence="1">
    <location>
        <begin position="1"/>
        <end position="25"/>
    </location>
</feature>
<comment type="caution">
    <text evidence="3">The sequence shown here is derived from an EMBL/GenBank/DDBJ whole genome shotgun (WGS) entry which is preliminary data.</text>
</comment>
<keyword evidence="1" id="KW-0732">Signal</keyword>
<evidence type="ECO:0000256" key="1">
    <source>
        <dbReference type="SAM" id="SignalP"/>
    </source>
</evidence>
<name>A0A841J664_9SPHI</name>
<feature type="domain" description="DUF3108" evidence="2">
    <location>
        <begin position="36"/>
        <end position="231"/>
    </location>
</feature>
<dbReference type="InterPro" id="IPR049279">
    <property type="entry name" value="DUF3108-like"/>
</dbReference>
<reference evidence="3 4" key="1">
    <citation type="submission" date="2020-08" db="EMBL/GenBank/DDBJ databases">
        <title>Genomic Encyclopedia of Type Strains, Phase IV (KMG-V): Genome sequencing to study the core and pangenomes of soil and plant-associated prokaryotes.</title>
        <authorList>
            <person name="Whitman W."/>
        </authorList>
    </citation>
    <scope>NUCLEOTIDE SEQUENCE [LARGE SCALE GENOMIC DNA]</scope>
    <source>
        <strain evidence="3 4">MP601</strain>
    </source>
</reference>
<feature type="chain" id="PRO_5032440718" description="DUF3108 domain-containing protein" evidence="1">
    <location>
        <begin position="26"/>
        <end position="235"/>
    </location>
</feature>
<proteinExistence type="predicted"/>